<proteinExistence type="predicted"/>
<sequence>MNAMAQPDNVGAEPVPAEDRLDYRGEVFINFRNHTYQWVSIKLFALPAEADDYEVLASLIRHVRYRDSYGGTGEKDMETIHGPYWLYAITPEVFFPVSAFSAETLIRTWAEYAAPLPADRRDELERELYPRVLEATSRYQLPDLRGVAEHDWGSSVGSVTGFFEFVLIDRRTERLALVVASDD</sequence>
<reference evidence="1 2" key="1">
    <citation type="submission" date="2017-08" db="EMBL/GenBank/DDBJ databases">
        <title>Phylogenetic analysis of Mycobacterium avium complex whole genomes.</title>
        <authorList>
            <person name="Caverly L.J."/>
            <person name="Spilker T."/>
            <person name="Lipuma J."/>
        </authorList>
    </citation>
    <scope>NUCLEOTIDE SEQUENCE [LARGE SCALE GENOMIC DNA]</scope>
    <source>
        <strain evidence="1 2">FLAC0165</strain>
    </source>
</reference>
<dbReference type="EMBL" id="NSFD01000052">
    <property type="protein sequence ID" value="PBA24517.1"/>
    <property type="molecule type" value="Genomic_DNA"/>
</dbReference>
<dbReference type="RefSeq" id="WP_023862225.1">
    <property type="nucleotide sequence ID" value="NZ_NSEU01000078.1"/>
</dbReference>
<evidence type="ECO:0000313" key="1">
    <source>
        <dbReference type="EMBL" id="PBA24517.1"/>
    </source>
</evidence>
<name>A0A2A2ZDA7_MYCAV</name>
<evidence type="ECO:0000313" key="2">
    <source>
        <dbReference type="Proteomes" id="UP000217768"/>
    </source>
</evidence>
<protein>
    <submittedName>
        <fullName evidence="1">Uncharacterized protein</fullName>
    </submittedName>
</protein>
<gene>
    <name evidence="1" type="ORF">CKJ66_22365</name>
</gene>
<dbReference type="AlphaFoldDB" id="A0A2A2ZDA7"/>
<accession>A0A2A2ZDA7</accession>
<dbReference type="Proteomes" id="UP000217768">
    <property type="component" value="Unassembled WGS sequence"/>
</dbReference>
<organism evidence="1 2">
    <name type="scientific">Mycobacterium avium</name>
    <dbReference type="NCBI Taxonomy" id="1764"/>
    <lineage>
        <taxon>Bacteria</taxon>
        <taxon>Bacillati</taxon>
        <taxon>Actinomycetota</taxon>
        <taxon>Actinomycetes</taxon>
        <taxon>Mycobacteriales</taxon>
        <taxon>Mycobacteriaceae</taxon>
        <taxon>Mycobacterium</taxon>
        <taxon>Mycobacterium avium complex (MAC)</taxon>
    </lineage>
</organism>
<comment type="caution">
    <text evidence="1">The sequence shown here is derived from an EMBL/GenBank/DDBJ whole genome shotgun (WGS) entry which is preliminary data.</text>
</comment>